<dbReference type="InterPro" id="IPR011335">
    <property type="entry name" value="Restrct_endonuc-II-like"/>
</dbReference>
<evidence type="ECO:0000313" key="4">
    <source>
        <dbReference type="EMBL" id="TCO12181.1"/>
    </source>
</evidence>
<keyword evidence="4" id="KW-0255">Endonuclease</keyword>
<dbReference type="Proteomes" id="UP000295818">
    <property type="component" value="Unassembled WGS sequence"/>
</dbReference>
<dbReference type="SUPFAM" id="SSF52980">
    <property type="entry name" value="Restriction endonuclease-like"/>
    <property type="match status" value="1"/>
</dbReference>
<reference evidence="4 5" key="1">
    <citation type="journal article" date="2015" name="Stand. Genomic Sci.">
        <title>Genomic Encyclopedia of Bacterial and Archaeal Type Strains, Phase III: the genomes of soil and plant-associated and newly described type strains.</title>
        <authorList>
            <person name="Whitman W.B."/>
            <person name="Woyke T."/>
            <person name="Klenk H.P."/>
            <person name="Zhou Y."/>
            <person name="Lilburn T.G."/>
            <person name="Beck B.J."/>
            <person name="De Vos P."/>
            <person name="Vandamme P."/>
            <person name="Eisen J.A."/>
            <person name="Garrity G."/>
            <person name="Hugenholtz P."/>
            <person name="Kyrpides N.C."/>
        </authorList>
    </citation>
    <scope>NUCLEOTIDE SEQUENCE [LARGE SCALE GENOMIC DNA]</scope>
    <source>
        <strain evidence="4 5">VKM Ac-2538</strain>
    </source>
</reference>
<dbReference type="GO" id="GO:0004519">
    <property type="term" value="F:endonuclease activity"/>
    <property type="evidence" value="ECO:0007669"/>
    <property type="project" value="UniProtKB-KW"/>
</dbReference>
<dbReference type="InterPro" id="IPR007560">
    <property type="entry name" value="Restrct_endonuc_IV_Mrr"/>
</dbReference>
<feature type="region of interest" description="Disordered" evidence="2">
    <location>
        <begin position="1020"/>
        <end position="1048"/>
    </location>
</feature>
<feature type="domain" description="Restriction endonuclease type IV Mrr" evidence="3">
    <location>
        <begin position="11"/>
        <end position="132"/>
    </location>
</feature>
<gene>
    <name evidence="4" type="ORF">EV644_12772</name>
</gene>
<keyword evidence="1" id="KW-0175">Coiled coil</keyword>
<protein>
    <submittedName>
        <fullName evidence="4">Restriction endonuclease</fullName>
    </submittedName>
</protein>
<evidence type="ECO:0000259" key="3">
    <source>
        <dbReference type="Pfam" id="PF04471"/>
    </source>
</evidence>
<evidence type="ECO:0000256" key="1">
    <source>
        <dbReference type="SAM" id="Coils"/>
    </source>
</evidence>
<dbReference type="Pfam" id="PF04471">
    <property type="entry name" value="Mrr_cat"/>
    <property type="match status" value="1"/>
</dbReference>
<keyword evidence="4" id="KW-0540">Nuclease</keyword>
<accession>A0ABY2B9F9</accession>
<proteinExistence type="predicted"/>
<evidence type="ECO:0000256" key="2">
    <source>
        <dbReference type="SAM" id="MobiDB-lite"/>
    </source>
</evidence>
<name>A0ABY2B9F9_9ACTN</name>
<sequence length="1048" mass="113785">MSPVGNDLDLSMGWDRFEQLVLALFKRVQGARDVKFRRYGTQGQAQHGIDLAGRDADGSYVVVQCKEYSRLTAADLRAAVETLAEGPRPFAARAFVVVTSASTQSTQLAEELAALQDEHSDLEIDLWGGEVLNDQLRGFADIVARFWTRETASVFCTGVPVPGVPAPPPDRQEQAERILLGPLNTSDVKPTLRAAEAARADDPRKASELFGQVAERLAAAGFHGHSFVLRRRQLDVMDAETMADEAIALASELAVAAVMRGERDEARALDRLVTKLDGDADTHVGDAASRHRHRELLDALVGDTMRTVGSPTGLLAALRATADIEDQAYHPPLVLYLAEDLFATEPASLAEVQDLVEAAIERAQEEDDATSDVLLRLRLVKAEYDEDERRSLLRSARRHLVTGRAAAMINAREARRCALEGRVEEASEAWRDAVQDAIHAGLNDDAADWLYAIRELNIKYGPWTTALDDEHRLAQAVRATSSGRILDRSRDPREAAMSALVRGKPIEALLSARRWLLDSCITGSWAHEGDAAQVLGDIYADNREPALAATLYQRVGAWKKVTELAGRVGDLLLPTTPWSDKPWWMVHAQAVQLSAQEDLLDDKTATRLLEGLLDLARRGRAGELMDSPTGALTLQAAKTACDLAPRGNPQQAQEVLDLLADDVAREKNRIFHTDDEHSTACVGIALAHPALAGTALTRLIDLASYDAQPAQKALARGEVLALLSGRDEDGILPPSLRDCLSSEERESLRDRIVGLVEDGRYLADVVLESIDPGHALVQEHARAARDSILARPDPVPSRTEFGTEMVRQAYLASLLSTSEARDCLDKLMVVASDAREAASNRQDALKGARHLVLSQPPDVRAAVFEQSRSFAVGDRDGSALDDLTREPHPLSTAQISIGSASLRGDGLSLAHAAADCSEQQEWVRDQAVGLLRSAVQRDIHAAAVVINGLPFATIPVDADLLAASQHTVVRQVAGLLAVREPERYQAVLTRLASDADHRVRRTLAEGIARSKDAALGPLASARSTLEQDPRHSVRVSLGNRPEWSSAGT</sequence>
<organism evidence="4 5">
    <name type="scientific">Kribbella orskensis</name>
    <dbReference type="NCBI Taxonomy" id="2512216"/>
    <lineage>
        <taxon>Bacteria</taxon>
        <taxon>Bacillati</taxon>
        <taxon>Actinomycetota</taxon>
        <taxon>Actinomycetes</taxon>
        <taxon>Propionibacteriales</taxon>
        <taxon>Kribbellaceae</taxon>
        <taxon>Kribbella</taxon>
    </lineage>
</organism>
<evidence type="ECO:0000313" key="5">
    <source>
        <dbReference type="Proteomes" id="UP000295818"/>
    </source>
</evidence>
<dbReference type="RefSeq" id="WP_158293062.1">
    <property type="nucleotide sequence ID" value="NZ_SLWM01000027.1"/>
</dbReference>
<feature type="coiled-coil region" evidence="1">
    <location>
        <begin position="98"/>
        <end position="125"/>
    </location>
</feature>
<keyword evidence="4" id="KW-0378">Hydrolase</keyword>
<comment type="caution">
    <text evidence="4">The sequence shown here is derived from an EMBL/GenBank/DDBJ whole genome shotgun (WGS) entry which is preliminary data.</text>
</comment>
<dbReference type="EMBL" id="SLWM01000027">
    <property type="protein sequence ID" value="TCO12181.1"/>
    <property type="molecule type" value="Genomic_DNA"/>
</dbReference>
<keyword evidence="5" id="KW-1185">Reference proteome</keyword>